<evidence type="ECO:0000313" key="6">
    <source>
        <dbReference type="EMBL" id="EMF14027.1"/>
    </source>
</evidence>
<dbReference type="InterPro" id="IPR017972">
    <property type="entry name" value="Cyt_P450_CS"/>
</dbReference>
<dbReference type="GO" id="GO:0016705">
    <property type="term" value="F:oxidoreductase activity, acting on paired donors, with incorporation or reduction of molecular oxygen"/>
    <property type="evidence" value="ECO:0007669"/>
    <property type="project" value="InterPro"/>
</dbReference>
<feature type="binding site" description="axial binding residue" evidence="4">
    <location>
        <position position="439"/>
    </location>
    <ligand>
        <name>heme</name>
        <dbReference type="ChEBI" id="CHEBI:30413"/>
    </ligand>
    <ligandPart>
        <name>Fe</name>
        <dbReference type="ChEBI" id="CHEBI:18248"/>
    </ligandPart>
</feature>
<dbReference type="OMA" id="GWMELQT"/>
<dbReference type="CDD" id="cd11058">
    <property type="entry name" value="CYP60B-like"/>
    <property type="match status" value="1"/>
</dbReference>
<evidence type="ECO:0000256" key="3">
    <source>
        <dbReference type="ARBA" id="ARBA00023004"/>
    </source>
</evidence>
<evidence type="ECO:0000256" key="5">
    <source>
        <dbReference type="RuleBase" id="RU000461"/>
    </source>
</evidence>
<dbReference type="SUPFAM" id="SSF48264">
    <property type="entry name" value="Cytochrome P450"/>
    <property type="match status" value="1"/>
</dbReference>
<keyword evidence="7" id="KW-1185">Reference proteome</keyword>
<dbReference type="OrthoDB" id="1470350at2759"/>
<dbReference type="PANTHER" id="PTHR24305:SF161">
    <property type="entry name" value="P450, PUTATIVE (EUROFUNG)-RELATED"/>
    <property type="match status" value="1"/>
</dbReference>
<comment type="cofactor">
    <cofactor evidence="1 4">
        <name>heme</name>
        <dbReference type="ChEBI" id="CHEBI:30413"/>
    </cofactor>
</comment>
<keyword evidence="4 5" id="KW-0349">Heme</keyword>
<dbReference type="Gene3D" id="1.10.630.10">
    <property type="entry name" value="Cytochrome P450"/>
    <property type="match status" value="1"/>
</dbReference>
<keyword evidence="5" id="KW-0560">Oxidoreductase</keyword>
<dbReference type="PANTHER" id="PTHR24305">
    <property type="entry name" value="CYTOCHROME P450"/>
    <property type="match status" value="1"/>
</dbReference>
<dbReference type="Proteomes" id="UP000016931">
    <property type="component" value="Unassembled WGS sequence"/>
</dbReference>
<evidence type="ECO:0000256" key="2">
    <source>
        <dbReference type="ARBA" id="ARBA00022723"/>
    </source>
</evidence>
<dbReference type="GO" id="GO:0005506">
    <property type="term" value="F:iron ion binding"/>
    <property type="evidence" value="ECO:0007669"/>
    <property type="project" value="InterPro"/>
</dbReference>
<reference evidence="6 7" key="1">
    <citation type="journal article" date="2012" name="PLoS Pathog.">
        <title>Diverse lifestyles and strategies of plant pathogenesis encoded in the genomes of eighteen Dothideomycetes fungi.</title>
        <authorList>
            <person name="Ohm R.A."/>
            <person name="Feau N."/>
            <person name="Henrissat B."/>
            <person name="Schoch C.L."/>
            <person name="Horwitz B.A."/>
            <person name="Barry K.W."/>
            <person name="Condon B.J."/>
            <person name="Copeland A.C."/>
            <person name="Dhillon B."/>
            <person name="Glaser F."/>
            <person name="Hesse C.N."/>
            <person name="Kosti I."/>
            <person name="LaButti K."/>
            <person name="Lindquist E.A."/>
            <person name="Lucas S."/>
            <person name="Salamov A.A."/>
            <person name="Bradshaw R.E."/>
            <person name="Ciuffetti L."/>
            <person name="Hamelin R.C."/>
            <person name="Kema G.H.J."/>
            <person name="Lawrence C."/>
            <person name="Scott J.A."/>
            <person name="Spatafora J.W."/>
            <person name="Turgeon B.G."/>
            <person name="de Wit P.J.G.M."/>
            <person name="Zhong S."/>
            <person name="Goodwin S.B."/>
            <person name="Grigoriev I.V."/>
        </authorList>
    </citation>
    <scope>NUCLEOTIDE SEQUENCE [LARGE SCALE GENOMIC DNA]</scope>
    <source>
        <strain evidence="6 7">SO2202</strain>
    </source>
</reference>
<dbReference type="GeneID" id="27898289"/>
<dbReference type="RefSeq" id="XP_016762148.1">
    <property type="nucleotide sequence ID" value="XM_016901152.1"/>
</dbReference>
<dbReference type="PROSITE" id="PS00086">
    <property type="entry name" value="CYTOCHROME_P450"/>
    <property type="match status" value="1"/>
</dbReference>
<protein>
    <submittedName>
        <fullName evidence="6">Cytochrome P450</fullName>
    </submittedName>
</protein>
<dbReference type="InterPro" id="IPR050121">
    <property type="entry name" value="Cytochrome_P450_monoxygenase"/>
</dbReference>
<sequence length="495" mass="55975">MLATSKSMKLELAAILTLTLSLYRLWVWYKHPLRKIPGPLSASFSNTLYSWNFMRGRQPYRQLELHEKYGSIVRVAPNEVSFSSARSWLEIYGPRKGIGTFIKSEFYDGGNFAAEALSIVSERDPKKHAEMRKYLASAFSDRSLKAQEPLIAHSVDLFVKKLGEAGQGNRGTNMVMWYNLMTFDIIGSLAFGQDFGGVESGTEHFWVAIVSKSLRLGALADFFRRFPMLSTIVQTVFSSFIDKLMVENRKHQQYTMDLVQRRLATHSDRHDFLTKIIEARQEADISEAQIAAHSSDFVIAGSETTATALSCMTYYLLKNPSIMARLQEEVRSAFSRYEEIDSASTIPLKYLKAVAQEAMRIYPPLPFALPRVVPEPGCHVDGQFLPGGTVVSTSTFAASMSSANFDRPWEFIPERWLEKSEGTDALEASQPFSYGSRACLGRSLGWTELMTTMAKMIYTYDLELVDQELDWHGESRMHTVWEKPALMVKVSPRST</sequence>
<keyword evidence="2 4" id="KW-0479">Metal-binding</keyword>
<dbReference type="STRING" id="692275.M3B2N0"/>
<dbReference type="InterPro" id="IPR002401">
    <property type="entry name" value="Cyt_P450_E_grp-I"/>
</dbReference>
<gene>
    <name evidence="6" type="ORF">SEPMUDRAFT_115320</name>
</gene>
<dbReference type="PRINTS" id="PR00463">
    <property type="entry name" value="EP450I"/>
</dbReference>
<dbReference type="InterPro" id="IPR001128">
    <property type="entry name" value="Cyt_P450"/>
</dbReference>
<dbReference type="Pfam" id="PF00067">
    <property type="entry name" value="p450"/>
    <property type="match status" value="1"/>
</dbReference>
<keyword evidence="5" id="KW-0503">Monooxygenase</keyword>
<dbReference type="AlphaFoldDB" id="M3B2N0"/>
<organism evidence="6 7">
    <name type="scientific">Sphaerulina musiva (strain SO2202)</name>
    <name type="common">Poplar stem canker fungus</name>
    <name type="synonym">Septoria musiva</name>
    <dbReference type="NCBI Taxonomy" id="692275"/>
    <lineage>
        <taxon>Eukaryota</taxon>
        <taxon>Fungi</taxon>
        <taxon>Dikarya</taxon>
        <taxon>Ascomycota</taxon>
        <taxon>Pezizomycotina</taxon>
        <taxon>Dothideomycetes</taxon>
        <taxon>Dothideomycetidae</taxon>
        <taxon>Mycosphaerellales</taxon>
        <taxon>Mycosphaerellaceae</taxon>
        <taxon>Sphaerulina</taxon>
    </lineage>
</organism>
<name>M3B2N0_SPHMS</name>
<dbReference type="eggNOG" id="KOG0158">
    <property type="taxonomic scope" value="Eukaryota"/>
</dbReference>
<dbReference type="InterPro" id="IPR036396">
    <property type="entry name" value="Cyt_P450_sf"/>
</dbReference>
<accession>M3B2N0</accession>
<comment type="similarity">
    <text evidence="5">Belongs to the cytochrome P450 family.</text>
</comment>
<dbReference type="GO" id="GO:0020037">
    <property type="term" value="F:heme binding"/>
    <property type="evidence" value="ECO:0007669"/>
    <property type="project" value="InterPro"/>
</dbReference>
<proteinExistence type="inferred from homology"/>
<dbReference type="HOGENOM" id="CLU_001570_14_11_1"/>
<evidence type="ECO:0000256" key="4">
    <source>
        <dbReference type="PIRSR" id="PIRSR602401-1"/>
    </source>
</evidence>
<dbReference type="EMBL" id="KB456262">
    <property type="protein sequence ID" value="EMF14027.1"/>
    <property type="molecule type" value="Genomic_DNA"/>
</dbReference>
<evidence type="ECO:0000256" key="1">
    <source>
        <dbReference type="ARBA" id="ARBA00001971"/>
    </source>
</evidence>
<dbReference type="FunFam" id="1.10.630.10:FF:000129">
    <property type="entry name" value="Benzoate 4-monooxygenase cytochrome P450"/>
    <property type="match status" value="1"/>
</dbReference>
<evidence type="ECO:0000313" key="7">
    <source>
        <dbReference type="Proteomes" id="UP000016931"/>
    </source>
</evidence>
<dbReference type="PRINTS" id="PR00385">
    <property type="entry name" value="P450"/>
</dbReference>
<dbReference type="GO" id="GO:0004497">
    <property type="term" value="F:monooxygenase activity"/>
    <property type="evidence" value="ECO:0007669"/>
    <property type="project" value="UniProtKB-KW"/>
</dbReference>
<keyword evidence="3 4" id="KW-0408">Iron</keyword>